<evidence type="ECO:0000313" key="2">
    <source>
        <dbReference type="Proteomes" id="UP000263268"/>
    </source>
</evidence>
<name>A0A3D6BQN1_9FLAO</name>
<evidence type="ECO:0000313" key="1">
    <source>
        <dbReference type="EMBL" id="HCY81551.1"/>
    </source>
</evidence>
<dbReference type="AlphaFoldDB" id="A0A3D6BQN1"/>
<reference evidence="1 2" key="1">
    <citation type="journal article" date="2018" name="Nat. Biotechnol.">
        <title>A standardized bacterial taxonomy based on genome phylogeny substantially revises the tree of life.</title>
        <authorList>
            <person name="Parks D.H."/>
            <person name="Chuvochina M."/>
            <person name="Waite D.W."/>
            <person name="Rinke C."/>
            <person name="Skarshewski A."/>
            <person name="Chaumeil P.A."/>
            <person name="Hugenholtz P."/>
        </authorList>
    </citation>
    <scope>NUCLEOTIDE SEQUENCE [LARGE SCALE GENOMIC DNA]</scope>
    <source>
        <strain evidence="1">UBA10227</strain>
    </source>
</reference>
<dbReference type="EMBL" id="DPRK01000128">
    <property type="protein sequence ID" value="HCY81551.1"/>
    <property type="molecule type" value="Genomic_DNA"/>
</dbReference>
<sequence length="162" mass="19091">MWYSVDFNKLALNFQLIALRKPKMMAWLYSFIKPLVTSNYNFVLFKKETDYKIAHNWQTCYMRGALNDKFDTELRRIYIGNGVLYNTTYVYTEPEAQELYMHTEAEADTIWVYTEAETGDTGVNFIVYVPASIVQTQIHELRAEIEFYKLGGMKYLIIEIEG</sequence>
<protein>
    <submittedName>
        <fullName evidence="1">Uncharacterized protein</fullName>
    </submittedName>
</protein>
<organism evidence="1 2">
    <name type="scientific">Xanthomarina gelatinilytica</name>
    <dbReference type="NCBI Taxonomy" id="1137281"/>
    <lineage>
        <taxon>Bacteria</taxon>
        <taxon>Pseudomonadati</taxon>
        <taxon>Bacteroidota</taxon>
        <taxon>Flavobacteriia</taxon>
        <taxon>Flavobacteriales</taxon>
        <taxon>Flavobacteriaceae</taxon>
        <taxon>Xanthomarina</taxon>
    </lineage>
</organism>
<proteinExistence type="predicted"/>
<dbReference type="Proteomes" id="UP000263268">
    <property type="component" value="Unassembled WGS sequence"/>
</dbReference>
<gene>
    <name evidence="1" type="ORF">DHV22_08105</name>
</gene>
<comment type="caution">
    <text evidence="1">The sequence shown here is derived from an EMBL/GenBank/DDBJ whole genome shotgun (WGS) entry which is preliminary data.</text>
</comment>
<accession>A0A3D6BQN1</accession>